<proteinExistence type="predicted"/>
<organism evidence="1">
    <name type="scientific">Lepeophtheirus salmonis</name>
    <name type="common">Salmon louse</name>
    <name type="synonym">Caligus salmonis</name>
    <dbReference type="NCBI Taxonomy" id="72036"/>
    <lineage>
        <taxon>Eukaryota</taxon>
        <taxon>Metazoa</taxon>
        <taxon>Ecdysozoa</taxon>
        <taxon>Arthropoda</taxon>
        <taxon>Crustacea</taxon>
        <taxon>Multicrustacea</taxon>
        <taxon>Hexanauplia</taxon>
        <taxon>Copepoda</taxon>
        <taxon>Siphonostomatoida</taxon>
        <taxon>Caligidae</taxon>
        <taxon>Lepeophtheirus</taxon>
    </lineage>
</organism>
<evidence type="ECO:0000313" key="1">
    <source>
        <dbReference type="EMBL" id="CDW40616.1"/>
    </source>
</evidence>
<dbReference type="AlphaFoldDB" id="A0A0K2USC5"/>
<protein>
    <submittedName>
        <fullName evidence="1">Uncharacterized protein</fullName>
    </submittedName>
</protein>
<sequence>MTNLKIRKEGNFDSWGSGPFIKNFNIFTSDTYINSNTKRHNRYQFLDFNFKI</sequence>
<accession>A0A0K2USC5</accession>
<dbReference type="EMBL" id="HACA01023255">
    <property type="protein sequence ID" value="CDW40616.1"/>
    <property type="molecule type" value="Transcribed_RNA"/>
</dbReference>
<reference evidence="1" key="1">
    <citation type="submission" date="2014-05" db="EMBL/GenBank/DDBJ databases">
        <authorList>
            <person name="Chronopoulou M."/>
        </authorList>
    </citation>
    <scope>NUCLEOTIDE SEQUENCE</scope>
    <source>
        <tissue evidence="1">Whole organism</tissue>
    </source>
</reference>
<name>A0A0K2USC5_LEPSM</name>